<sequence>MSASPQVSLPPISQPKGAAPAQKPAHLPGTKGDPQKKSLFSAAEEVINYTPAIGTEIVGLQLKDLNEQQLEDLALLIAERGVVFFRDQDLTVQQQRELGAKWGRLNNRTPHPVEGTREVQTFRTDENSKQAPDYWHQDHSADEEPATITFLVVREVPKDGGGDTLWSSLYSAYDKLSPAFRAKLEGLETLQEGAYYPTDASYVPARGIQPLIRTHPVTGWKILYVNQAWVKQIKGFTRAESDLLLKYLNDHVARGVEFQVRFKWTKNSVALWDNRSTQHTATWDFFPETRWGTRVVVHGDKSFFDPASKSRNEALGIPDTPSWRADVANSLEDIAGRNSWGIKFTGDKKGPFKL</sequence>
<accession>A0A139AM96</accession>
<proteinExistence type="inferred from homology"/>
<evidence type="ECO:0000256" key="1">
    <source>
        <dbReference type="ARBA" id="ARBA00005896"/>
    </source>
</evidence>
<evidence type="ECO:0000256" key="3">
    <source>
        <dbReference type="ARBA" id="ARBA00022964"/>
    </source>
</evidence>
<feature type="region of interest" description="Disordered" evidence="6">
    <location>
        <begin position="1"/>
        <end position="36"/>
    </location>
</feature>
<evidence type="ECO:0000256" key="2">
    <source>
        <dbReference type="ARBA" id="ARBA00022723"/>
    </source>
</evidence>
<dbReference type="Proteomes" id="UP000070544">
    <property type="component" value="Unassembled WGS sequence"/>
</dbReference>
<evidence type="ECO:0000256" key="4">
    <source>
        <dbReference type="ARBA" id="ARBA00023002"/>
    </source>
</evidence>
<keyword evidence="5" id="KW-0408">Iron</keyword>
<keyword evidence="4" id="KW-0560">Oxidoreductase</keyword>
<evidence type="ECO:0000313" key="8">
    <source>
        <dbReference type="EMBL" id="KXS17891.1"/>
    </source>
</evidence>
<comment type="similarity">
    <text evidence="1">Belongs to the TfdA dioxygenase family.</text>
</comment>
<evidence type="ECO:0000256" key="6">
    <source>
        <dbReference type="SAM" id="MobiDB-lite"/>
    </source>
</evidence>
<keyword evidence="3" id="KW-0223">Dioxygenase</keyword>
<evidence type="ECO:0000313" key="9">
    <source>
        <dbReference type="Proteomes" id="UP000070544"/>
    </source>
</evidence>
<dbReference type="Gene3D" id="3.60.130.10">
    <property type="entry name" value="Clavaminate synthase-like"/>
    <property type="match status" value="1"/>
</dbReference>
<dbReference type="AlphaFoldDB" id="A0A139AM96"/>
<name>A0A139AM96_GONPJ</name>
<dbReference type="InterPro" id="IPR042098">
    <property type="entry name" value="TauD-like_sf"/>
</dbReference>
<dbReference type="PANTHER" id="PTHR30468">
    <property type="entry name" value="ALPHA-KETOGLUTARATE-DEPENDENT SULFONATE DIOXYGENASE"/>
    <property type="match status" value="1"/>
</dbReference>
<protein>
    <submittedName>
        <fullName evidence="8">TauD-domain-containing protein</fullName>
    </submittedName>
</protein>
<keyword evidence="2" id="KW-0479">Metal-binding</keyword>
<dbReference type="OMA" id="SWDYENA"/>
<feature type="compositionally biased region" description="Low complexity" evidence="6">
    <location>
        <begin position="14"/>
        <end position="25"/>
    </location>
</feature>
<gene>
    <name evidence="8" type="ORF">M427DRAFT_30023</name>
</gene>
<dbReference type="InterPro" id="IPR051323">
    <property type="entry name" value="AtsK-like"/>
</dbReference>
<dbReference type="GO" id="GO:0005737">
    <property type="term" value="C:cytoplasm"/>
    <property type="evidence" value="ECO:0007669"/>
    <property type="project" value="TreeGrafter"/>
</dbReference>
<keyword evidence="9" id="KW-1185">Reference proteome</keyword>
<dbReference type="GO" id="GO:0046872">
    <property type="term" value="F:metal ion binding"/>
    <property type="evidence" value="ECO:0007669"/>
    <property type="project" value="UniProtKB-KW"/>
</dbReference>
<evidence type="ECO:0000259" key="7">
    <source>
        <dbReference type="Pfam" id="PF02668"/>
    </source>
</evidence>
<evidence type="ECO:0000256" key="5">
    <source>
        <dbReference type="ARBA" id="ARBA00023004"/>
    </source>
</evidence>
<dbReference type="EMBL" id="KQ965744">
    <property type="protein sequence ID" value="KXS17891.1"/>
    <property type="molecule type" value="Genomic_DNA"/>
</dbReference>
<dbReference type="PANTHER" id="PTHR30468:SF9">
    <property type="entry name" value="ALPHA-KETOGLUTARATE-DEPENDENT TAURINE DIOXYGENASE (AFU_ORTHOLOGUE AFUA_3G01010)"/>
    <property type="match status" value="1"/>
</dbReference>
<organism evidence="8 9">
    <name type="scientific">Gonapodya prolifera (strain JEL478)</name>
    <name type="common">Monoblepharis prolifera</name>
    <dbReference type="NCBI Taxonomy" id="1344416"/>
    <lineage>
        <taxon>Eukaryota</taxon>
        <taxon>Fungi</taxon>
        <taxon>Fungi incertae sedis</taxon>
        <taxon>Chytridiomycota</taxon>
        <taxon>Chytridiomycota incertae sedis</taxon>
        <taxon>Monoblepharidomycetes</taxon>
        <taxon>Monoblepharidales</taxon>
        <taxon>Gonapodyaceae</taxon>
        <taxon>Gonapodya</taxon>
    </lineage>
</organism>
<reference evidence="8 9" key="1">
    <citation type="journal article" date="2015" name="Genome Biol. Evol.">
        <title>Phylogenomic analyses indicate that early fungi evolved digesting cell walls of algal ancestors of land plants.</title>
        <authorList>
            <person name="Chang Y."/>
            <person name="Wang S."/>
            <person name="Sekimoto S."/>
            <person name="Aerts A.L."/>
            <person name="Choi C."/>
            <person name="Clum A."/>
            <person name="LaButti K.M."/>
            <person name="Lindquist E.A."/>
            <person name="Yee Ngan C."/>
            <person name="Ohm R.A."/>
            <person name="Salamov A.A."/>
            <person name="Grigoriev I.V."/>
            <person name="Spatafora J.W."/>
            <person name="Berbee M.L."/>
        </authorList>
    </citation>
    <scope>NUCLEOTIDE SEQUENCE [LARGE SCALE GENOMIC DNA]</scope>
    <source>
        <strain evidence="8 9">JEL478</strain>
    </source>
</reference>
<dbReference type="OrthoDB" id="10257314at2759"/>
<dbReference type="STRING" id="1344416.A0A139AM96"/>
<dbReference type="Pfam" id="PF02668">
    <property type="entry name" value="TauD"/>
    <property type="match status" value="1"/>
</dbReference>
<feature type="domain" description="TauD/TfdA-like" evidence="7">
    <location>
        <begin position="48"/>
        <end position="295"/>
    </location>
</feature>
<dbReference type="SUPFAM" id="SSF51197">
    <property type="entry name" value="Clavaminate synthase-like"/>
    <property type="match status" value="1"/>
</dbReference>
<dbReference type="InterPro" id="IPR003819">
    <property type="entry name" value="TauD/TfdA-like"/>
</dbReference>
<dbReference type="GO" id="GO:0016706">
    <property type="term" value="F:2-oxoglutarate-dependent dioxygenase activity"/>
    <property type="evidence" value="ECO:0007669"/>
    <property type="project" value="TreeGrafter"/>
</dbReference>